<evidence type="ECO:0000256" key="1">
    <source>
        <dbReference type="ARBA" id="ARBA00023002"/>
    </source>
</evidence>
<keyword evidence="1" id="KW-0560">Oxidoreductase</keyword>
<dbReference type="OrthoDB" id="9792858at2"/>
<organism evidence="3 4">
    <name type="scientific">Falsigemmobacter intermedius</name>
    <dbReference type="NCBI Taxonomy" id="1553448"/>
    <lineage>
        <taxon>Bacteria</taxon>
        <taxon>Pseudomonadati</taxon>
        <taxon>Pseudomonadota</taxon>
        <taxon>Alphaproteobacteria</taxon>
        <taxon>Rhodobacterales</taxon>
        <taxon>Paracoccaceae</taxon>
        <taxon>Falsigemmobacter</taxon>
    </lineage>
</organism>
<dbReference type="InterPro" id="IPR002563">
    <property type="entry name" value="Flavin_Rdtase-like_dom"/>
</dbReference>
<dbReference type="InterPro" id="IPR050268">
    <property type="entry name" value="NADH-dep_flavin_reductase"/>
</dbReference>
<keyword evidence="4" id="KW-1185">Reference proteome</keyword>
<reference evidence="3 4" key="1">
    <citation type="journal article" date="2015" name="Int. J. Syst. Evol. Microbiol.">
        <title>Gemmobacter intermedius sp. nov., isolated from a white stork (Ciconia ciconia).</title>
        <authorList>
            <person name="Kampfer P."/>
            <person name="Jerzak L."/>
            <person name="Wilharm G."/>
            <person name="Golke J."/>
            <person name="Busse H.J."/>
            <person name="Glaeser S.P."/>
        </authorList>
    </citation>
    <scope>NUCLEOTIDE SEQUENCE [LARGE SCALE GENOMIC DNA]</scope>
    <source>
        <strain evidence="3 4">119/4</strain>
    </source>
</reference>
<gene>
    <name evidence="3" type="ORF">EP867_17735</name>
</gene>
<dbReference type="Pfam" id="PF01613">
    <property type="entry name" value="Flavin_Reduct"/>
    <property type="match status" value="1"/>
</dbReference>
<comment type="caution">
    <text evidence="3">The sequence shown here is derived from an EMBL/GenBank/DDBJ whole genome shotgun (WGS) entry which is preliminary data.</text>
</comment>
<dbReference type="Gene3D" id="2.30.110.10">
    <property type="entry name" value="Electron Transport, Fmn-binding Protein, Chain A"/>
    <property type="match status" value="1"/>
</dbReference>
<proteinExistence type="predicted"/>
<feature type="domain" description="Flavin reductase like" evidence="2">
    <location>
        <begin position="16"/>
        <end position="159"/>
    </location>
</feature>
<sequence>MNSSSENIAVDLRGFASRLPAGVAVISTCDEIGWITGTTMTAVMSLSLDPPLFAVSLANDSQTLDVIRKSGVFCINLLAEDQQDVANTCARKADDKFASLKTTDSVTGAPCLSGTAAIAECRLHSEFVAGDHTILAGELVRTVIETKAPLLYHAGRYSTLAQN</sequence>
<name>A0A451GGW9_9RHOB</name>
<dbReference type="PANTHER" id="PTHR30466:SF1">
    <property type="entry name" value="FMN REDUCTASE (NADH) RUTF"/>
    <property type="match status" value="1"/>
</dbReference>
<dbReference type="GO" id="GO:0010181">
    <property type="term" value="F:FMN binding"/>
    <property type="evidence" value="ECO:0007669"/>
    <property type="project" value="InterPro"/>
</dbReference>
<dbReference type="RefSeq" id="WP_128490798.1">
    <property type="nucleotide sequence ID" value="NZ_JBHLXB010000086.1"/>
</dbReference>
<dbReference type="EMBL" id="SBLC01000054">
    <property type="protein sequence ID" value="RWY36637.1"/>
    <property type="molecule type" value="Genomic_DNA"/>
</dbReference>
<evidence type="ECO:0000313" key="3">
    <source>
        <dbReference type="EMBL" id="RWY36637.1"/>
    </source>
</evidence>
<dbReference type="GO" id="GO:0042602">
    <property type="term" value="F:riboflavin reductase (NADPH) activity"/>
    <property type="evidence" value="ECO:0007669"/>
    <property type="project" value="TreeGrafter"/>
</dbReference>
<accession>A0A451GGW9</accession>
<evidence type="ECO:0000313" key="4">
    <source>
        <dbReference type="Proteomes" id="UP000287168"/>
    </source>
</evidence>
<dbReference type="InterPro" id="IPR012349">
    <property type="entry name" value="Split_barrel_FMN-bd"/>
</dbReference>
<dbReference type="SMART" id="SM00903">
    <property type="entry name" value="Flavin_Reduct"/>
    <property type="match status" value="1"/>
</dbReference>
<dbReference type="PANTHER" id="PTHR30466">
    <property type="entry name" value="FLAVIN REDUCTASE"/>
    <property type="match status" value="1"/>
</dbReference>
<dbReference type="Proteomes" id="UP000287168">
    <property type="component" value="Unassembled WGS sequence"/>
</dbReference>
<dbReference type="AlphaFoldDB" id="A0A451GGW9"/>
<protein>
    <submittedName>
        <fullName evidence="3">Flavin reductase</fullName>
    </submittedName>
</protein>
<dbReference type="SUPFAM" id="SSF50475">
    <property type="entry name" value="FMN-binding split barrel"/>
    <property type="match status" value="1"/>
</dbReference>
<evidence type="ECO:0000259" key="2">
    <source>
        <dbReference type="SMART" id="SM00903"/>
    </source>
</evidence>